<keyword evidence="7" id="KW-1185">Reference proteome</keyword>
<dbReference type="GO" id="GO:0004065">
    <property type="term" value="F:arylsulfatase activity"/>
    <property type="evidence" value="ECO:0007669"/>
    <property type="project" value="TreeGrafter"/>
</dbReference>
<organism evidence="6 7">
    <name type="scientific">Halosimplex litoreum</name>
    <dbReference type="NCBI Taxonomy" id="1198301"/>
    <lineage>
        <taxon>Archaea</taxon>
        <taxon>Methanobacteriati</taxon>
        <taxon>Methanobacteriota</taxon>
        <taxon>Stenosarchaea group</taxon>
        <taxon>Halobacteria</taxon>
        <taxon>Halobacteriales</taxon>
        <taxon>Haloarculaceae</taxon>
        <taxon>Halosimplex</taxon>
    </lineage>
</organism>
<protein>
    <submittedName>
        <fullName evidence="6">Sulfatase-like hydrolase/transferase</fullName>
    </submittedName>
</protein>
<dbReference type="AlphaFoldDB" id="A0A7T3FY28"/>
<evidence type="ECO:0000256" key="2">
    <source>
        <dbReference type="ARBA" id="ARBA00022801"/>
    </source>
</evidence>
<dbReference type="GO" id="GO:0016740">
    <property type="term" value="F:transferase activity"/>
    <property type="evidence" value="ECO:0007669"/>
    <property type="project" value="UniProtKB-KW"/>
</dbReference>
<feature type="region of interest" description="Disordered" evidence="4">
    <location>
        <begin position="439"/>
        <end position="468"/>
    </location>
</feature>
<evidence type="ECO:0000256" key="3">
    <source>
        <dbReference type="PIRSR" id="PIRSR600917-52"/>
    </source>
</evidence>
<dbReference type="KEGG" id="hlt:I7X12_18500"/>
<evidence type="ECO:0000256" key="1">
    <source>
        <dbReference type="ARBA" id="ARBA00008779"/>
    </source>
</evidence>
<comment type="similarity">
    <text evidence="1">Belongs to the sulfatase family.</text>
</comment>
<proteinExistence type="inferred from homology"/>
<dbReference type="InterPro" id="IPR017850">
    <property type="entry name" value="Alkaline_phosphatase_core_sf"/>
</dbReference>
<evidence type="ECO:0000259" key="5">
    <source>
        <dbReference type="Pfam" id="PF00884"/>
    </source>
</evidence>
<evidence type="ECO:0000256" key="4">
    <source>
        <dbReference type="SAM" id="MobiDB-lite"/>
    </source>
</evidence>
<sequence length="468" mass="53032">MDRNVVLLVLDTVRKDYFDEHAPRLRAKSDLSFEQCRAASSWSTPSHASMMTGTLPSEHGIHARNVDFTGLRREDTFLADLPGYTASGASTNIFAGTPFGFDGVFDSFASMSRHALFPDGLDIDKFLSETDRDSSGRYVEFLRAVAGHEHPVKSVLNGVFLKLNDVLEPLPLPRLYDYGTATVSREVLSQVDDSEGPRFVFANYMEAHTPLQATRVYDGSLHGVPTDWSSNEVDIFGINNADDMAQFDEYFRNFRQLYGTAIDYLDRRLVALVDEIHERTDRETTVVVTADHGENLGTEADDHLLGHVSTLTDATLHVPLEVFNPPEGYDETVDNYVSHLDLPELLVALAEGEVANIRRETVPAERIGLGLSHDPSNYEYWDRMIRCAYRDEEKFEWDSLGNRYRHRIDYDRASWQERVETDVEVPSWALSPFPEDLESYDKRARGGGTDAEEMDEHTRDQLEELGYL</sequence>
<feature type="domain" description="Sulfatase N-terminal" evidence="5">
    <location>
        <begin position="3"/>
        <end position="350"/>
    </location>
</feature>
<evidence type="ECO:0000313" key="6">
    <source>
        <dbReference type="EMBL" id="QPV62692.1"/>
    </source>
</evidence>
<name>A0A7T3FY28_9EURY</name>
<accession>A0A7T3FY28</accession>
<dbReference type="Pfam" id="PF00884">
    <property type="entry name" value="Sulfatase"/>
    <property type="match status" value="1"/>
</dbReference>
<dbReference type="PANTHER" id="PTHR42693:SF53">
    <property type="entry name" value="ENDO-4-O-SULFATASE"/>
    <property type="match status" value="1"/>
</dbReference>
<dbReference type="OrthoDB" id="102174at2157"/>
<keyword evidence="2 6" id="KW-0378">Hydrolase</keyword>
<dbReference type="InterPro" id="IPR050738">
    <property type="entry name" value="Sulfatase"/>
</dbReference>
<dbReference type="SUPFAM" id="SSF53649">
    <property type="entry name" value="Alkaline phosphatase-like"/>
    <property type="match status" value="1"/>
</dbReference>
<gene>
    <name evidence="6" type="ORF">I7X12_18500</name>
</gene>
<dbReference type="Gene3D" id="3.40.720.10">
    <property type="entry name" value="Alkaline Phosphatase, subunit A"/>
    <property type="match status" value="1"/>
</dbReference>
<reference evidence="6 7" key="1">
    <citation type="submission" date="2020-12" db="EMBL/GenBank/DDBJ databases">
        <title>Halosimplex halophilum sp. nov. and Halosimplex salinum sp. nov., two new members of the genus Halosimplex.</title>
        <authorList>
            <person name="Cui H.L."/>
        </authorList>
    </citation>
    <scope>NUCLEOTIDE SEQUENCE [LARGE SCALE GENOMIC DNA]</scope>
    <source>
        <strain evidence="6 7">YGH94</strain>
    </source>
</reference>
<dbReference type="EMBL" id="CP065856">
    <property type="protein sequence ID" value="QPV62692.1"/>
    <property type="molecule type" value="Genomic_DNA"/>
</dbReference>
<keyword evidence="6" id="KW-0808">Transferase</keyword>
<dbReference type="PANTHER" id="PTHR42693">
    <property type="entry name" value="ARYLSULFATASE FAMILY MEMBER"/>
    <property type="match status" value="1"/>
</dbReference>
<comment type="PTM">
    <text evidence="3">The conversion to 3-oxoalanine (also known as C-formylglycine, FGly), of a serine or cysteine residue in prokaryotes and of a cysteine residue in eukaryotes, is critical for catalytic activity.</text>
</comment>
<dbReference type="GeneID" id="60590527"/>
<feature type="modified residue" description="3-oxoalanine (Ser)" evidence="3">
    <location>
        <position position="43"/>
    </location>
</feature>
<dbReference type="Proteomes" id="UP000595001">
    <property type="component" value="Chromosome"/>
</dbReference>
<dbReference type="RefSeq" id="WP_198061490.1">
    <property type="nucleotide sequence ID" value="NZ_CP065856.1"/>
</dbReference>
<dbReference type="InterPro" id="IPR000917">
    <property type="entry name" value="Sulfatase_N"/>
</dbReference>
<evidence type="ECO:0000313" key="7">
    <source>
        <dbReference type="Proteomes" id="UP000595001"/>
    </source>
</evidence>